<protein>
    <submittedName>
        <fullName evidence="1">Uncharacterized protein</fullName>
    </submittedName>
</protein>
<proteinExistence type="predicted"/>
<keyword evidence="2" id="KW-1185">Reference proteome</keyword>
<dbReference type="PANTHER" id="PTHR13383">
    <property type="entry name" value="RIBONUCLEASE H2 SUBUNIT B"/>
    <property type="match status" value="1"/>
</dbReference>
<reference evidence="1" key="1">
    <citation type="submission" date="2023-08" db="EMBL/GenBank/DDBJ databases">
        <title>Draft sequence of the Babesia gibsoni genome.</title>
        <authorList>
            <person name="Yamagishi J.Y."/>
            <person name="Xuan X.X."/>
        </authorList>
    </citation>
    <scope>NUCLEOTIDE SEQUENCE</scope>
    <source>
        <strain evidence="1">Azabu</strain>
    </source>
</reference>
<organism evidence="1 2">
    <name type="scientific">Babesia gibsoni</name>
    <dbReference type="NCBI Taxonomy" id="33632"/>
    <lineage>
        <taxon>Eukaryota</taxon>
        <taxon>Sar</taxon>
        <taxon>Alveolata</taxon>
        <taxon>Apicomplexa</taxon>
        <taxon>Aconoidasida</taxon>
        <taxon>Piroplasmida</taxon>
        <taxon>Babesiidae</taxon>
        <taxon>Babesia</taxon>
    </lineage>
</organism>
<gene>
    <name evidence="1" type="ORF">BgAZ_107830</name>
</gene>
<evidence type="ECO:0000313" key="2">
    <source>
        <dbReference type="Proteomes" id="UP001230268"/>
    </source>
</evidence>
<accession>A0AAD8PGN1</accession>
<name>A0AAD8PGN1_BABGI</name>
<comment type="caution">
    <text evidence="1">The sequence shown here is derived from an EMBL/GenBank/DDBJ whole genome shotgun (WGS) entry which is preliminary data.</text>
</comment>
<evidence type="ECO:0000313" key="1">
    <source>
        <dbReference type="EMBL" id="KAK1444877.1"/>
    </source>
</evidence>
<dbReference type="EMBL" id="JAVEPI010000001">
    <property type="protein sequence ID" value="KAK1444877.1"/>
    <property type="molecule type" value="Genomic_DNA"/>
</dbReference>
<dbReference type="PANTHER" id="PTHR13383:SF11">
    <property type="entry name" value="RIBONUCLEASE H2 SUBUNIT B"/>
    <property type="match status" value="1"/>
</dbReference>
<dbReference type="GO" id="GO:0005654">
    <property type="term" value="C:nucleoplasm"/>
    <property type="evidence" value="ECO:0007669"/>
    <property type="project" value="TreeGrafter"/>
</dbReference>
<dbReference type="InterPro" id="IPR040456">
    <property type="entry name" value="RNase_H2_suB"/>
</dbReference>
<dbReference type="Gene3D" id="1.10.20.120">
    <property type="match status" value="1"/>
</dbReference>
<sequence>MFLGPSSFISVNKPTKKEITKSEATKTYFMFLDSSLKGRFFEVATLPSPDCPLKGELYLLYEGKIHLLRGIKPNIYPVSLFVNNRVLNEEQFLAATRFDSIFIVLSILYVNHDKYVSMPQRIYDLYRGEVTDCKGNHNVLESGVFSLWNSNVDQIQDRILYICDSVQNNDKKDILIKPNNSKVLALLEYKVRNLEKCIKDRNIMMGAYCTSKMVSQSKILLEHHVSYDNRKLNSFAWSVISTMLSDETKRCLPLNTVMTPLSLDIAAEKGSNTEASSSSSSSALKIQKKRKIAGPVGTPSILNFFKAS</sequence>
<dbReference type="Proteomes" id="UP001230268">
    <property type="component" value="Unassembled WGS sequence"/>
</dbReference>
<dbReference type="GO" id="GO:0006401">
    <property type="term" value="P:RNA catabolic process"/>
    <property type="evidence" value="ECO:0007669"/>
    <property type="project" value="TreeGrafter"/>
</dbReference>
<dbReference type="AlphaFoldDB" id="A0AAD8PGN1"/>
<dbReference type="GO" id="GO:0032299">
    <property type="term" value="C:ribonuclease H2 complex"/>
    <property type="evidence" value="ECO:0007669"/>
    <property type="project" value="InterPro"/>
</dbReference>